<evidence type="ECO:0000256" key="1">
    <source>
        <dbReference type="SAM" id="MobiDB-lite"/>
    </source>
</evidence>
<sequence>MNPNVWNIKEILSIPTGSIVPKINSRNGATSDYSSLTDSQFLFGSQFWPENSQGMSQDMGFSNRISGSSQSQEASEPKILSNYHSKPFLFGDVKDKVKVPSFTSGKAIGILDRFEEDKKKAKEKCESDILTSGFLQFREKLENIKLSVNHIDESTTTGNKDFADFAKTLQQNIASLQDGFAQQFEALLNKVSSQNQMLKEMEDRVAKTGVATTALSSHMQGLQQNLEVLRHEQSRDQSMLGEALSLLGTLVSQHGSEPLPTPVRVTDSTVQTSPGLVERFCLVSEEKRYFEGVRLCGATAITAPRKAVASCGVGETGGEAAGRLHPADRGTRGGPSETCDQGQAAAPRVLYPPPVMMGEVEEDQLERCSQMVLDEPAKTSWQGVYPYRTCSTAVTHGPGRGAAAQHYPMQGQQDPSTSGGAPALQYPMQGFQDPSRAYALLQDVTIRSTRTIMNPHCDPEQSSQPDHSEPAAVPSESPRGRSTMAGRRFTQRGQGQRKQPFRSRRRALMPPQTRSNGQLVGRGGDENRQPLKTQRKQGAGLTGKEQHDPNRMELDTLIPEAQKRQQDKEKKSNDATGGYRNPFSLWSQDSNSSVCGSTGNNARPAWEKTPSPPEPQVVSERNRGLWQLFDMNCDSD</sequence>
<dbReference type="GO" id="GO:0042138">
    <property type="term" value="P:meiotic DNA double-strand break formation"/>
    <property type="evidence" value="ECO:0007669"/>
    <property type="project" value="InterPro"/>
</dbReference>
<feature type="region of interest" description="Disordered" evidence="1">
    <location>
        <begin position="398"/>
        <end position="429"/>
    </location>
</feature>
<feature type="compositionally biased region" description="Low complexity" evidence="1">
    <location>
        <begin position="486"/>
        <end position="498"/>
    </location>
</feature>
<evidence type="ECO:0008006" key="4">
    <source>
        <dbReference type="Google" id="ProtNLM"/>
    </source>
</evidence>
<dbReference type="InterPro" id="IPR031529">
    <property type="entry name" value="IHO1"/>
</dbReference>
<dbReference type="GO" id="GO:0006310">
    <property type="term" value="P:DNA recombination"/>
    <property type="evidence" value="ECO:0007669"/>
    <property type="project" value="InterPro"/>
</dbReference>
<proteinExistence type="predicted"/>
<dbReference type="AlphaFoldDB" id="A0A4W5KRW3"/>
<dbReference type="GO" id="GO:0000794">
    <property type="term" value="C:condensed nuclear chromosome"/>
    <property type="evidence" value="ECO:0007669"/>
    <property type="project" value="TreeGrafter"/>
</dbReference>
<dbReference type="STRING" id="62062.ENSHHUP00000014876"/>
<feature type="region of interest" description="Disordered" evidence="1">
    <location>
        <begin position="453"/>
        <end position="623"/>
    </location>
</feature>
<organism evidence="2 3">
    <name type="scientific">Hucho hucho</name>
    <name type="common">huchen</name>
    <dbReference type="NCBI Taxonomy" id="62062"/>
    <lineage>
        <taxon>Eukaryota</taxon>
        <taxon>Metazoa</taxon>
        <taxon>Chordata</taxon>
        <taxon>Craniata</taxon>
        <taxon>Vertebrata</taxon>
        <taxon>Euteleostomi</taxon>
        <taxon>Actinopterygii</taxon>
        <taxon>Neopterygii</taxon>
        <taxon>Teleostei</taxon>
        <taxon>Protacanthopterygii</taxon>
        <taxon>Salmoniformes</taxon>
        <taxon>Salmonidae</taxon>
        <taxon>Salmoninae</taxon>
        <taxon>Hucho</taxon>
    </lineage>
</organism>
<dbReference type="GO" id="GO:0007129">
    <property type="term" value="P:homologous chromosome pairing at meiosis"/>
    <property type="evidence" value="ECO:0007669"/>
    <property type="project" value="TreeGrafter"/>
</dbReference>
<reference evidence="2" key="2">
    <citation type="submission" date="2025-08" db="UniProtKB">
        <authorList>
            <consortium name="Ensembl"/>
        </authorList>
    </citation>
    <scope>IDENTIFICATION</scope>
</reference>
<dbReference type="PANTHER" id="PTHR35662:SF1">
    <property type="entry name" value="INTERACTOR OF HORMAD1 PROTEIN 1"/>
    <property type="match status" value="1"/>
</dbReference>
<protein>
    <recommendedName>
        <fullName evidence="4">Interactor of HORMAD1 1</fullName>
    </recommendedName>
</protein>
<feature type="compositionally biased region" description="Basic and acidic residues" evidence="1">
    <location>
        <begin position="561"/>
        <end position="573"/>
    </location>
</feature>
<dbReference type="GeneTree" id="ENSGT00390000012418"/>
<evidence type="ECO:0000313" key="2">
    <source>
        <dbReference type="Ensembl" id="ENSHHUP00000014876.1"/>
    </source>
</evidence>
<feature type="region of interest" description="Disordered" evidence="1">
    <location>
        <begin position="320"/>
        <end position="342"/>
    </location>
</feature>
<evidence type="ECO:0000313" key="3">
    <source>
        <dbReference type="Proteomes" id="UP000314982"/>
    </source>
</evidence>
<feature type="compositionally biased region" description="Polar residues" evidence="1">
    <location>
        <begin position="410"/>
        <end position="419"/>
    </location>
</feature>
<feature type="compositionally biased region" description="Basic and acidic residues" evidence="1">
    <location>
        <begin position="544"/>
        <end position="554"/>
    </location>
</feature>
<dbReference type="PANTHER" id="PTHR35662">
    <property type="entry name" value="INTERACTOR OF HORMAD1 PROTEIN 1"/>
    <property type="match status" value="1"/>
</dbReference>
<feature type="compositionally biased region" description="Polar residues" evidence="1">
    <location>
        <begin position="58"/>
        <end position="74"/>
    </location>
</feature>
<name>A0A4W5KRW3_9TELE</name>
<feature type="region of interest" description="Disordered" evidence="1">
    <location>
        <begin position="58"/>
        <end position="77"/>
    </location>
</feature>
<keyword evidence="3" id="KW-1185">Reference proteome</keyword>
<feature type="compositionally biased region" description="Polar residues" evidence="1">
    <location>
        <begin position="584"/>
        <end position="601"/>
    </location>
</feature>
<dbReference type="Pfam" id="PF15771">
    <property type="entry name" value="IHO1"/>
    <property type="match status" value="1"/>
</dbReference>
<reference evidence="3" key="1">
    <citation type="submission" date="2018-06" db="EMBL/GenBank/DDBJ databases">
        <title>Genome assembly of Danube salmon.</title>
        <authorList>
            <person name="Macqueen D.J."/>
            <person name="Gundappa M.K."/>
        </authorList>
    </citation>
    <scope>NUCLEOTIDE SEQUENCE [LARGE SCALE GENOMIC DNA]</scope>
</reference>
<dbReference type="Proteomes" id="UP000314982">
    <property type="component" value="Unassembled WGS sequence"/>
</dbReference>
<accession>A0A4W5KRW3</accession>
<reference evidence="2" key="3">
    <citation type="submission" date="2025-09" db="UniProtKB">
        <authorList>
            <consortium name="Ensembl"/>
        </authorList>
    </citation>
    <scope>IDENTIFICATION</scope>
</reference>
<dbReference type="Ensembl" id="ENSHHUT00000015384.1">
    <property type="protein sequence ID" value="ENSHHUP00000014876.1"/>
    <property type="gene ID" value="ENSHHUG00000009217.1"/>
</dbReference>